<keyword evidence="2" id="KW-0812">Transmembrane</keyword>
<dbReference type="AlphaFoldDB" id="A0ABD2TJN8"/>
<feature type="compositionally biased region" description="Polar residues" evidence="1">
    <location>
        <begin position="93"/>
        <end position="104"/>
    </location>
</feature>
<gene>
    <name evidence="3" type="ORF">AABB24_017323</name>
</gene>
<feature type="non-terminal residue" evidence="3">
    <location>
        <position position="1"/>
    </location>
</feature>
<keyword evidence="2" id="KW-0472">Membrane</keyword>
<evidence type="ECO:0000256" key="2">
    <source>
        <dbReference type="SAM" id="Phobius"/>
    </source>
</evidence>
<feature type="transmembrane region" description="Helical" evidence="2">
    <location>
        <begin position="37"/>
        <end position="64"/>
    </location>
</feature>
<evidence type="ECO:0000256" key="1">
    <source>
        <dbReference type="SAM" id="MobiDB-lite"/>
    </source>
</evidence>
<organism evidence="3 4">
    <name type="scientific">Solanum stoloniferum</name>
    <dbReference type="NCBI Taxonomy" id="62892"/>
    <lineage>
        <taxon>Eukaryota</taxon>
        <taxon>Viridiplantae</taxon>
        <taxon>Streptophyta</taxon>
        <taxon>Embryophyta</taxon>
        <taxon>Tracheophyta</taxon>
        <taxon>Spermatophyta</taxon>
        <taxon>Magnoliopsida</taxon>
        <taxon>eudicotyledons</taxon>
        <taxon>Gunneridae</taxon>
        <taxon>Pentapetalae</taxon>
        <taxon>asterids</taxon>
        <taxon>lamiids</taxon>
        <taxon>Solanales</taxon>
        <taxon>Solanaceae</taxon>
        <taxon>Solanoideae</taxon>
        <taxon>Solaneae</taxon>
        <taxon>Solanum</taxon>
    </lineage>
</organism>
<accession>A0ABD2TJN8</accession>
<sequence length="114" mass="12654">EMEDLTFCTLPSLTLSSSSFFEESRMCSASILTLARSFALCQILIIILNLCLASNSFSFLLYYVEAFEATNLQVTSTRGERIFNWLSTFEVGSTSTASHAASKLSSRRTANRVE</sequence>
<evidence type="ECO:0000313" key="3">
    <source>
        <dbReference type="EMBL" id="KAL3356609.1"/>
    </source>
</evidence>
<keyword evidence="4" id="KW-1185">Reference proteome</keyword>
<name>A0ABD2TJN8_9SOLN</name>
<keyword evidence="2" id="KW-1133">Transmembrane helix</keyword>
<feature type="compositionally biased region" description="Basic residues" evidence="1">
    <location>
        <begin position="105"/>
        <end position="114"/>
    </location>
</feature>
<comment type="caution">
    <text evidence="3">The sequence shown here is derived from an EMBL/GenBank/DDBJ whole genome shotgun (WGS) entry which is preliminary data.</text>
</comment>
<dbReference type="Proteomes" id="UP001627284">
    <property type="component" value="Unassembled WGS sequence"/>
</dbReference>
<proteinExistence type="predicted"/>
<protein>
    <submittedName>
        <fullName evidence="3">Uncharacterized protein</fullName>
    </submittedName>
</protein>
<dbReference type="EMBL" id="JBJKTR010000010">
    <property type="protein sequence ID" value="KAL3356609.1"/>
    <property type="molecule type" value="Genomic_DNA"/>
</dbReference>
<feature type="region of interest" description="Disordered" evidence="1">
    <location>
        <begin position="93"/>
        <end position="114"/>
    </location>
</feature>
<evidence type="ECO:0000313" key="4">
    <source>
        <dbReference type="Proteomes" id="UP001627284"/>
    </source>
</evidence>
<reference evidence="3 4" key="1">
    <citation type="submission" date="2024-05" db="EMBL/GenBank/DDBJ databases">
        <title>De novo assembly of an allotetraploid wild potato.</title>
        <authorList>
            <person name="Hosaka A.J."/>
        </authorList>
    </citation>
    <scope>NUCLEOTIDE SEQUENCE [LARGE SCALE GENOMIC DNA]</scope>
    <source>
        <tissue evidence="3">Young leaves</tissue>
    </source>
</reference>